<protein>
    <submittedName>
        <fullName evidence="3">Fungal_trans domain-containing protein</fullName>
    </submittedName>
</protein>
<gene>
    <name evidence="1" type="ORF">ECPE_LOCUS16396</name>
</gene>
<keyword evidence="2" id="KW-1185">Reference proteome</keyword>
<dbReference type="EMBL" id="UZAN01064139">
    <property type="protein sequence ID" value="VDP93668.1"/>
    <property type="molecule type" value="Genomic_DNA"/>
</dbReference>
<accession>A0A183BB11</accession>
<evidence type="ECO:0000313" key="3">
    <source>
        <dbReference type="WBParaSite" id="ECPE_0001643901-mRNA-1"/>
    </source>
</evidence>
<dbReference type="Proteomes" id="UP000272942">
    <property type="component" value="Unassembled WGS sequence"/>
</dbReference>
<dbReference type="WBParaSite" id="ECPE_0001643901-mRNA-1">
    <property type="protein sequence ID" value="ECPE_0001643901-mRNA-1"/>
    <property type="gene ID" value="ECPE_0001643901"/>
</dbReference>
<evidence type="ECO:0000313" key="1">
    <source>
        <dbReference type="EMBL" id="VDP93668.1"/>
    </source>
</evidence>
<organism evidence="3">
    <name type="scientific">Echinostoma caproni</name>
    <dbReference type="NCBI Taxonomy" id="27848"/>
    <lineage>
        <taxon>Eukaryota</taxon>
        <taxon>Metazoa</taxon>
        <taxon>Spiralia</taxon>
        <taxon>Lophotrochozoa</taxon>
        <taxon>Platyhelminthes</taxon>
        <taxon>Trematoda</taxon>
        <taxon>Digenea</taxon>
        <taxon>Plagiorchiida</taxon>
        <taxon>Echinostomata</taxon>
        <taxon>Echinostomatoidea</taxon>
        <taxon>Echinostomatidae</taxon>
        <taxon>Echinostoma</taxon>
    </lineage>
</organism>
<proteinExistence type="predicted"/>
<dbReference type="OrthoDB" id="6285121at2759"/>
<reference evidence="3" key="1">
    <citation type="submission" date="2016-06" db="UniProtKB">
        <authorList>
            <consortium name="WormBaseParasite"/>
        </authorList>
    </citation>
    <scope>IDENTIFICATION</scope>
</reference>
<sequence>MCEAVNSNLANSVVTGSSPESSNSPSQEAAEFLLLCCNLISAGFTEMMRYRTRQLQSIETALSDSTVHASLEKNAHFLACWLTDTHPFGIGDVLLQFLENLISLGSGEMCPESLGSTYADTTQLAKDATTRAVEYTDTGYFNLLSTDRLDRPEIALTLAERFADCVQMVRLCYLLEMQDELNAEHDPAHWSTTDSSSTRFHHRRLAELLRRVPASYGLADHALQVRWSAFFLSSTQCIPNISLVRMNH</sequence>
<name>A0A183BB11_9TREM</name>
<reference evidence="1 2" key="2">
    <citation type="submission" date="2018-11" db="EMBL/GenBank/DDBJ databases">
        <authorList>
            <consortium name="Pathogen Informatics"/>
        </authorList>
    </citation>
    <scope>NUCLEOTIDE SEQUENCE [LARGE SCALE GENOMIC DNA]</scope>
    <source>
        <strain evidence="1 2">Egypt</strain>
    </source>
</reference>
<evidence type="ECO:0000313" key="2">
    <source>
        <dbReference type="Proteomes" id="UP000272942"/>
    </source>
</evidence>
<dbReference type="AlphaFoldDB" id="A0A183BB11"/>